<sequence>MAAPACHAPRMESGPEAFAGAAFALFGGGLLAWTGVCLRTGAPVADGVSRPVATATALLCGVAFLVTGCWLLAAL</sequence>
<feature type="transmembrane region" description="Helical" evidence="1">
    <location>
        <begin position="52"/>
        <end position="73"/>
    </location>
</feature>
<evidence type="ECO:0000256" key="1">
    <source>
        <dbReference type="SAM" id="Phobius"/>
    </source>
</evidence>
<comment type="caution">
    <text evidence="2">The sequence shown here is derived from an EMBL/GenBank/DDBJ whole genome shotgun (WGS) entry which is preliminary data.</text>
</comment>
<proteinExistence type="predicted"/>
<gene>
    <name evidence="2" type="ORF">GCM10012285_55120</name>
</gene>
<reference evidence="3" key="1">
    <citation type="journal article" date="2019" name="Int. J. Syst. Evol. Microbiol.">
        <title>The Global Catalogue of Microorganisms (GCM) 10K type strain sequencing project: providing services to taxonomists for standard genome sequencing and annotation.</title>
        <authorList>
            <consortium name="The Broad Institute Genomics Platform"/>
            <consortium name="The Broad Institute Genome Sequencing Center for Infectious Disease"/>
            <person name="Wu L."/>
            <person name="Ma J."/>
        </authorList>
    </citation>
    <scope>NUCLEOTIDE SEQUENCE [LARGE SCALE GENOMIC DNA]</scope>
    <source>
        <strain evidence="3">CGMCC 4.7323</strain>
    </source>
</reference>
<evidence type="ECO:0000313" key="3">
    <source>
        <dbReference type="Proteomes" id="UP000600080"/>
    </source>
</evidence>
<dbReference type="Proteomes" id="UP000600080">
    <property type="component" value="Unassembled WGS sequence"/>
</dbReference>
<protein>
    <submittedName>
        <fullName evidence="2">Uncharacterized protein</fullName>
    </submittedName>
</protein>
<dbReference type="EMBL" id="BMND01000031">
    <property type="protein sequence ID" value="GGN58634.1"/>
    <property type="molecule type" value="Genomic_DNA"/>
</dbReference>
<keyword evidence="3" id="KW-1185">Reference proteome</keyword>
<keyword evidence="1" id="KW-0472">Membrane</keyword>
<organism evidence="2 3">
    <name type="scientific">Streptomyces kronopolitis</name>
    <dbReference type="NCBI Taxonomy" id="1612435"/>
    <lineage>
        <taxon>Bacteria</taxon>
        <taxon>Bacillati</taxon>
        <taxon>Actinomycetota</taxon>
        <taxon>Actinomycetes</taxon>
        <taxon>Kitasatosporales</taxon>
        <taxon>Streptomycetaceae</taxon>
        <taxon>Streptomyces</taxon>
    </lineage>
</organism>
<accession>A0ABQ2JWZ0</accession>
<evidence type="ECO:0000313" key="2">
    <source>
        <dbReference type="EMBL" id="GGN58634.1"/>
    </source>
</evidence>
<keyword evidence="1" id="KW-1133">Transmembrane helix</keyword>
<keyword evidence="1" id="KW-0812">Transmembrane</keyword>
<name>A0ABQ2JWZ0_9ACTN</name>
<feature type="transmembrane region" description="Helical" evidence="1">
    <location>
        <begin position="17"/>
        <end position="40"/>
    </location>
</feature>